<evidence type="ECO:0000313" key="2">
    <source>
        <dbReference type="EMBL" id="KAK3894394.1"/>
    </source>
</evidence>
<sequence length="99" mass="11022">MRKEEEGRMREGGRGRIGVGRMREGEEGRMRVWREGVEEGEGEACRVPITPSPQRITATVFTSLVLAPPGLIWSASVTSQLIPMRESDQVKAPPLFQKS</sequence>
<organism evidence="2 3">
    <name type="scientific">Petrolisthes cinctipes</name>
    <name type="common">Flat porcelain crab</name>
    <dbReference type="NCBI Taxonomy" id="88211"/>
    <lineage>
        <taxon>Eukaryota</taxon>
        <taxon>Metazoa</taxon>
        <taxon>Ecdysozoa</taxon>
        <taxon>Arthropoda</taxon>
        <taxon>Crustacea</taxon>
        <taxon>Multicrustacea</taxon>
        <taxon>Malacostraca</taxon>
        <taxon>Eumalacostraca</taxon>
        <taxon>Eucarida</taxon>
        <taxon>Decapoda</taxon>
        <taxon>Pleocyemata</taxon>
        <taxon>Anomura</taxon>
        <taxon>Galatheoidea</taxon>
        <taxon>Porcellanidae</taxon>
        <taxon>Petrolisthes</taxon>
    </lineage>
</organism>
<accession>A0AAE1GMJ1</accession>
<name>A0AAE1GMJ1_PETCI</name>
<evidence type="ECO:0000256" key="1">
    <source>
        <dbReference type="SAM" id="MobiDB-lite"/>
    </source>
</evidence>
<keyword evidence="3" id="KW-1185">Reference proteome</keyword>
<reference evidence="2" key="1">
    <citation type="submission" date="2023-10" db="EMBL/GenBank/DDBJ databases">
        <title>Genome assemblies of two species of porcelain crab, Petrolisthes cinctipes and Petrolisthes manimaculis (Anomura: Porcellanidae).</title>
        <authorList>
            <person name="Angst P."/>
        </authorList>
    </citation>
    <scope>NUCLEOTIDE SEQUENCE</scope>
    <source>
        <strain evidence="2">PB745_01</strain>
        <tissue evidence="2">Gill</tissue>
    </source>
</reference>
<comment type="caution">
    <text evidence="2">The sequence shown here is derived from an EMBL/GenBank/DDBJ whole genome shotgun (WGS) entry which is preliminary data.</text>
</comment>
<dbReference type="AlphaFoldDB" id="A0AAE1GMJ1"/>
<dbReference type="EMBL" id="JAWQEG010000113">
    <property type="protein sequence ID" value="KAK3894394.1"/>
    <property type="molecule type" value="Genomic_DNA"/>
</dbReference>
<feature type="compositionally biased region" description="Basic and acidic residues" evidence="1">
    <location>
        <begin position="1"/>
        <end position="14"/>
    </location>
</feature>
<proteinExistence type="predicted"/>
<evidence type="ECO:0000313" key="3">
    <source>
        <dbReference type="Proteomes" id="UP001286313"/>
    </source>
</evidence>
<feature type="region of interest" description="Disordered" evidence="1">
    <location>
        <begin position="1"/>
        <end position="25"/>
    </location>
</feature>
<dbReference type="Proteomes" id="UP001286313">
    <property type="component" value="Unassembled WGS sequence"/>
</dbReference>
<gene>
    <name evidence="2" type="ORF">Pcinc_001854</name>
</gene>
<protein>
    <submittedName>
        <fullName evidence="2">Uncharacterized protein</fullName>
    </submittedName>
</protein>